<keyword evidence="3" id="KW-1185">Reference proteome</keyword>
<name>E0SR86_IGNAA</name>
<dbReference type="HOGENOM" id="CLU_071520_1_0_2"/>
<dbReference type="Gene3D" id="3.40.50.10880">
    <property type="entry name" value="Uncharacterised protein PF01937, DUF89, domain 3"/>
    <property type="match status" value="1"/>
</dbReference>
<protein>
    <recommendedName>
        <fullName evidence="1">Damage-control phosphatase ARMT1-like metal-binding domain-containing protein</fullName>
    </recommendedName>
</protein>
<organism evidence="2 3">
    <name type="scientific">Ignisphaera aggregans (strain DSM 17230 / JCM 13409 / AQ1.S1)</name>
    <dbReference type="NCBI Taxonomy" id="583356"/>
    <lineage>
        <taxon>Archaea</taxon>
        <taxon>Thermoproteota</taxon>
        <taxon>Thermoprotei</taxon>
        <taxon>Desulfurococcales</taxon>
        <taxon>Desulfurococcaceae</taxon>
        <taxon>Ignisphaera</taxon>
    </lineage>
</organism>
<dbReference type="AlphaFoldDB" id="E0SR86"/>
<dbReference type="PIRSF" id="PIRSF006593">
    <property type="entry name" value="UCP006593"/>
    <property type="match status" value="1"/>
</dbReference>
<dbReference type="Gene3D" id="1.10.285.20">
    <property type="entry name" value="Uncharacterised protein PF01937, DUF89, domain 2"/>
    <property type="match status" value="1"/>
</dbReference>
<dbReference type="SUPFAM" id="SSF111321">
    <property type="entry name" value="AF1104-like"/>
    <property type="match status" value="1"/>
</dbReference>
<dbReference type="EMBL" id="CP002098">
    <property type="protein sequence ID" value="ADM27235.1"/>
    <property type="molecule type" value="Genomic_DNA"/>
</dbReference>
<evidence type="ECO:0000313" key="2">
    <source>
        <dbReference type="EMBL" id="ADM27235.1"/>
    </source>
</evidence>
<reference evidence="2 3" key="1">
    <citation type="journal article" date="2010" name="Stand. Genomic Sci.">
        <title>Complete genome sequence of Ignisphaera aggregans type strain (AQ1.S1).</title>
        <authorList>
            <person name="Goker M."/>
            <person name="Held B."/>
            <person name="Lapidus A."/>
            <person name="Nolan M."/>
            <person name="Spring S."/>
            <person name="Yasawong M."/>
            <person name="Lucas S."/>
            <person name="Glavina Del Rio T."/>
            <person name="Tice H."/>
            <person name="Cheng J.F."/>
            <person name="Goodwin L."/>
            <person name="Tapia R."/>
            <person name="Pitluck S."/>
            <person name="Liolios K."/>
            <person name="Ivanova N."/>
            <person name="Mavromatis K."/>
            <person name="Mikhailova N."/>
            <person name="Pati A."/>
            <person name="Chen A."/>
            <person name="Palaniappan K."/>
            <person name="Brambilla E."/>
            <person name="Land M."/>
            <person name="Hauser L."/>
            <person name="Chang Y.J."/>
            <person name="Jeffries C.D."/>
            <person name="Brettin T."/>
            <person name="Detter J.C."/>
            <person name="Han C."/>
            <person name="Rohde M."/>
            <person name="Sikorski J."/>
            <person name="Woyke T."/>
            <person name="Bristow J."/>
            <person name="Eisen J.A."/>
            <person name="Markowitz V."/>
            <person name="Hugenholtz P."/>
            <person name="Kyrpides N.C."/>
            <person name="Klenk H.P."/>
        </authorList>
    </citation>
    <scope>NUCLEOTIDE SEQUENCE [LARGE SCALE GENOMIC DNA]</scope>
    <source>
        <strain evidence="3">DSM 17230 / JCM 13409 / AQ1.S1</strain>
    </source>
</reference>
<proteinExistence type="predicted"/>
<dbReference type="Pfam" id="PF01937">
    <property type="entry name" value="ARMT1-like_dom"/>
    <property type="match status" value="1"/>
</dbReference>
<dbReference type="InterPro" id="IPR002791">
    <property type="entry name" value="ARMT1-like_metal-bd"/>
</dbReference>
<dbReference type="Proteomes" id="UP000001304">
    <property type="component" value="Chromosome"/>
</dbReference>
<dbReference type="STRING" id="583356.Igag_0395"/>
<feature type="domain" description="Damage-control phosphatase ARMT1-like metal-binding" evidence="1">
    <location>
        <begin position="5"/>
        <end position="284"/>
    </location>
</feature>
<evidence type="ECO:0000313" key="3">
    <source>
        <dbReference type="Proteomes" id="UP000001304"/>
    </source>
</evidence>
<dbReference type="InterPro" id="IPR014444">
    <property type="entry name" value="PH1575-like"/>
</dbReference>
<accession>E0SR86</accession>
<dbReference type="BioCyc" id="IAGG583356:GHAH-399-MONOMER"/>
<sequence length="299" mass="33722">MKLYSECLVCQIQVRYRDICKIFSDEEHRIKAMRTIIMELNNMLNKCNSSICTPTHFATNLFRIVKRISGIQDPYQNEKSIANKLALNFYKKLRDFVLSLNHPRDRLIIALKFSLIGNTIDLGVKDYEPPSIEDLVNRASIMNIYGDVDKAIDLLIKANSIVVLLDNSGEAVFDRLLSDVLRDMGKKVFAIVKGGAFQNDITIFDINEAELMNSFDNILSTNSDASSIFLDEVDSSVIEVINSTDIIVSKGMANYEYLTEIENILRKPIIYLFVAKCRPISIDSGIPFGKPGVVVHGQL</sequence>
<dbReference type="InterPro" id="IPR036075">
    <property type="entry name" value="ARMT-1-like_metal-bd_sf"/>
</dbReference>
<dbReference type="KEGG" id="iag:Igag_0395"/>
<evidence type="ECO:0000259" key="1">
    <source>
        <dbReference type="Pfam" id="PF01937"/>
    </source>
</evidence>
<gene>
    <name evidence="2" type="ordered locus">Igag_0395</name>
</gene>